<evidence type="ECO:0000313" key="2">
    <source>
        <dbReference type="Proteomes" id="UP000014074"/>
    </source>
</evidence>
<gene>
    <name evidence="1" type="ORF">UCRPA7_8637</name>
</gene>
<dbReference type="OrthoDB" id="5376498at2759"/>
<organism evidence="1 2">
    <name type="scientific">Phaeoacremonium minimum (strain UCR-PA7)</name>
    <name type="common">Esca disease fungus</name>
    <name type="synonym">Togninia minima</name>
    <dbReference type="NCBI Taxonomy" id="1286976"/>
    <lineage>
        <taxon>Eukaryota</taxon>
        <taxon>Fungi</taxon>
        <taxon>Dikarya</taxon>
        <taxon>Ascomycota</taxon>
        <taxon>Pezizomycotina</taxon>
        <taxon>Sordariomycetes</taxon>
        <taxon>Sordariomycetidae</taxon>
        <taxon>Togniniales</taxon>
        <taxon>Togniniaceae</taxon>
        <taxon>Phaeoacremonium</taxon>
    </lineage>
</organism>
<name>R8B991_PHAM7</name>
<accession>R8B991</accession>
<protein>
    <submittedName>
        <fullName evidence="1">Uncharacterized protein</fullName>
    </submittedName>
</protein>
<sequence length="147" mass="16314">MQANESDLSIRLKYGVHTVFLFVDPLAPWSAITTELLEVLRERYPDGLVAVPRGKTPVPTSGQDVHISYALLVNPHDYTEGWKDLNIRGTETPVSKGIKSGTIVAFLIQDENESTDSSPEFIVDWPNLDEEEEEEMAADGDVDGLEL</sequence>
<dbReference type="HOGENOM" id="CLU_096182_1_0_1"/>
<proteinExistence type="predicted"/>
<keyword evidence="2" id="KW-1185">Reference proteome</keyword>
<reference evidence="2" key="1">
    <citation type="journal article" date="2013" name="Genome Announc.">
        <title>Draft genome sequence of the ascomycete Phaeoacremonium aleophilum strain UCR-PA7, a causal agent of the esca disease complex in grapevines.</title>
        <authorList>
            <person name="Blanco-Ulate B."/>
            <person name="Rolshausen P."/>
            <person name="Cantu D."/>
        </authorList>
    </citation>
    <scope>NUCLEOTIDE SEQUENCE [LARGE SCALE GENOMIC DNA]</scope>
    <source>
        <strain evidence="2">UCR-PA7</strain>
    </source>
</reference>
<dbReference type="eggNOG" id="ENOG502T0DY">
    <property type="taxonomic scope" value="Eukaryota"/>
</dbReference>
<dbReference type="RefSeq" id="XP_007919339.1">
    <property type="nucleotide sequence ID" value="XM_007921148.1"/>
</dbReference>
<dbReference type="KEGG" id="tmn:UCRPA7_8637"/>
<dbReference type="GeneID" id="19329507"/>
<dbReference type="EMBL" id="KB933369">
    <property type="protein sequence ID" value="EON95869.1"/>
    <property type="molecule type" value="Genomic_DNA"/>
</dbReference>
<dbReference type="Proteomes" id="UP000014074">
    <property type="component" value="Unassembled WGS sequence"/>
</dbReference>
<evidence type="ECO:0000313" key="1">
    <source>
        <dbReference type="EMBL" id="EON95869.1"/>
    </source>
</evidence>
<dbReference type="AlphaFoldDB" id="R8B991"/>